<dbReference type="HAMAP" id="MF_01866">
    <property type="entry name" value="UPF0745"/>
    <property type="match status" value="1"/>
</dbReference>
<dbReference type="InterPro" id="IPR038068">
    <property type="entry name" value="YcgL-like_sf"/>
</dbReference>
<protein>
    <recommendedName>
        <fullName evidence="1">YcgL domain-containing protein AB3G37_13290</fullName>
    </recommendedName>
</protein>
<reference evidence="3" key="1">
    <citation type="submission" date="2024-07" db="EMBL/GenBank/DDBJ databases">
        <authorList>
            <person name="Biller S.J."/>
        </authorList>
    </citation>
    <scope>NUCLEOTIDE SEQUENCE</scope>
    <source>
        <strain evidence="3">WC2420</strain>
    </source>
</reference>
<proteinExistence type="inferred from homology"/>
<dbReference type="InterPro" id="IPR027354">
    <property type="entry name" value="YcgL_dom"/>
</dbReference>
<dbReference type="PANTHER" id="PTHR38109">
    <property type="entry name" value="PROTEIN YCGL"/>
    <property type="match status" value="1"/>
</dbReference>
<organism evidence="3">
    <name type="scientific">Rouxiella sp. WC2420</name>
    <dbReference type="NCBI Taxonomy" id="3234145"/>
    <lineage>
        <taxon>Bacteria</taxon>
        <taxon>Pseudomonadati</taxon>
        <taxon>Pseudomonadota</taxon>
        <taxon>Gammaproteobacteria</taxon>
        <taxon>Enterobacterales</taxon>
        <taxon>Yersiniaceae</taxon>
        <taxon>Rouxiella</taxon>
    </lineage>
</organism>
<feature type="domain" description="YcgL" evidence="2">
    <location>
        <begin position="1"/>
        <end position="85"/>
    </location>
</feature>
<dbReference type="SUPFAM" id="SSF160191">
    <property type="entry name" value="YcgL-like"/>
    <property type="match status" value="1"/>
</dbReference>
<sequence>MLCAIYRSNKRDQTYLYVEKKDDFTHVPEELMKSFGKPDFAMVLNLATRDKLAHADIEKVKQALIDPGYYLQVPPPVESLLNIHLESGNK</sequence>
<evidence type="ECO:0000259" key="2">
    <source>
        <dbReference type="PROSITE" id="PS51648"/>
    </source>
</evidence>
<gene>
    <name evidence="3" type="ORF">AB3G37_13290</name>
</gene>
<dbReference type="Gene3D" id="3.10.510.20">
    <property type="entry name" value="YcgL domain"/>
    <property type="match status" value="1"/>
</dbReference>
<dbReference type="EMBL" id="CP165628">
    <property type="protein sequence ID" value="XDU70564.1"/>
    <property type="molecule type" value="Genomic_DNA"/>
</dbReference>
<dbReference type="PANTHER" id="PTHR38109:SF1">
    <property type="entry name" value="PROTEIN YCGL"/>
    <property type="match status" value="1"/>
</dbReference>
<name>A0AB39VKA0_9GAMM</name>
<evidence type="ECO:0000313" key="3">
    <source>
        <dbReference type="EMBL" id="XDU70564.1"/>
    </source>
</evidence>
<evidence type="ECO:0000256" key="1">
    <source>
        <dbReference type="HAMAP-Rule" id="MF_01866"/>
    </source>
</evidence>
<accession>A0AB39VKA0</accession>
<dbReference type="Pfam" id="PF05166">
    <property type="entry name" value="YcgL"/>
    <property type="match status" value="1"/>
</dbReference>
<dbReference type="RefSeq" id="WP_009638072.1">
    <property type="nucleotide sequence ID" value="NZ_CP165628.1"/>
</dbReference>
<dbReference type="PROSITE" id="PS51648">
    <property type="entry name" value="YCGL"/>
    <property type="match status" value="1"/>
</dbReference>
<dbReference type="AlphaFoldDB" id="A0AB39VKA0"/>